<sequence length="99" mass="11728">MFSNFLLTNIDDRDSAKELQRIQQKIVDELRKQCKSFNKERIISQLNNGYQIDRAFHLDVPNEIKHIARKHGLPEVKWDQIYQNLVAENIDDHTKILLA</sequence>
<organism evidence="1 2">
    <name type="scientific">Rotaria magnacalcarata</name>
    <dbReference type="NCBI Taxonomy" id="392030"/>
    <lineage>
        <taxon>Eukaryota</taxon>
        <taxon>Metazoa</taxon>
        <taxon>Spiralia</taxon>
        <taxon>Gnathifera</taxon>
        <taxon>Rotifera</taxon>
        <taxon>Eurotatoria</taxon>
        <taxon>Bdelloidea</taxon>
        <taxon>Philodinida</taxon>
        <taxon>Philodinidae</taxon>
        <taxon>Rotaria</taxon>
    </lineage>
</organism>
<dbReference type="Proteomes" id="UP000676336">
    <property type="component" value="Unassembled WGS sequence"/>
</dbReference>
<gene>
    <name evidence="1" type="ORF">SMN809_LOCUS82993</name>
</gene>
<feature type="non-terminal residue" evidence="1">
    <location>
        <position position="99"/>
    </location>
</feature>
<dbReference type="AlphaFoldDB" id="A0A8S3JW06"/>
<proteinExistence type="predicted"/>
<evidence type="ECO:0000313" key="2">
    <source>
        <dbReference type="Proteomes" id="UP000676336"/>
    </source>
</evidence>
<evidence type="ECO:0000313" key="1">
    <source>
        <dbReference type="EMBL" id="CAF5222766.1"/>
    </source>
</evidence>
<comment type="caution">
    <text evidence="1">The sequence shown here is derived from an EMBL/GenBank/DDBJ whole genome shotgun (WGS) entry which is preliminary data.</text>
</comment>
<protein>
    <submittedName>
        <fullName evidence="1">Uncharacterized protein</fullName>
    </submittedName>
</protein>
<name>A0A8S3JW06_9BILA</name>
<accession>A0A8S3JW06</accession>
<dbReference type="EMBL" id="CAJOBI010353770">
    <property type="protein sequence ID" value="CAF5222766.1"/>
    <property type="molecule type" value="Genomic_DNA"/>
</dbReference>
<reference evidence="1" key="1">
    <citation type="submission" date="2021-02" db="EMBL/GenBank/DDBJ databases">
        <authorList>
            <person name="Nowell W R."/>
        </authorList>
    </citation>
    <scope>NUCLEOTIDE SEQUENCE</scope>
</reference>